<accession>A0AAD3H2V2</accession>
<evidence type="ECO:0000256" key="1">
    <source>
        <dbReference type="SAM" id="MobiDB-lite"/>
    </source>
</evidence>
<dbReference type="SUPFAM" id="SSF52266">
    <property type="entry name" value="SGNH hydrolase"/>
    <property type="match status" value="1"/>
</dbReference>
<keyword evidence="3" id="KW-1185">Reference proteome</keyword>
<organism evidence="2 3">
    <name type="scientific">Chaetoceros tenuissimus</name>
    <dbReference type="NCBI Taxonomy" id="426638"/>
    <lineage>
        <taxon>Eukaryota</taxon>
        <taxon>Sar</taxon>
        <taxon>Stramenopiles</taxon>
        <taxon>Ochrophyta</taxon>
        <taxon>Bacillariophyta</taxon>
        <taxon>Coscinodiscophyceae</taxon>
        <taxon>Chaetocerotophycidae</taxon>
        <taxon>Chaetocerotales</taxon>
        <taxon>Chaetocerotaceae</taxon>
        <taxon>Chaetoceros</taxon>
    </lineage>
</organism>
<feature type="region of interest" description="Disordered" evidence="1">
    <location>
        <begin position="100"/>
        <end position="120"/>
    </location>
</feature>
<evidence type="ECO:0000313" key="2">
    <source>
        <dbReference type="EMBL" id="GFH48048.1"/>
    </source>
</evidence>
<dbReference type="EMBL" id="BLLK01000025">
    <property type="protein sequence ID" value="GFH48048.1"/>
    <property type="molecule type" value="Genomic_DNA"/>
</dbReference>
<evidence type="ECO:0000313" key="3">
    <source>
        <dbReference type="Proteomes" id="UP001054902"/>
    </source>
</evidence>
<sequence length="673" mass="77977">MSSLHRLSFHSGKTSRQSFHGVMCVMILASTTIFNVYHLRLGSFSIWNGTNYETSQKVDSHGLRIPVTHKEEALKVKICNKIDSLLDISQWPDVVFYKDKQKPSQDEPNNEEDKEDDEQARATVAEFNRIRNSVLTTELIEHGINEGHTYYAHSFAQRFLERREDARPLSIAVTGNSFTIGSNCGENQKQPSTGSDGCAWPSRLRNRWNELVTTYFRNMTNTDIEWLMLQENAQTSNNVIHRLPTLVDDFRNKNRTLDIIILNNGISDSRSSDPWLEAVLRYLLEHFPEMLVISIIDGIPGFVRCRDCWQRYRPRHGVQGDTLQRFLTTQEYYNVTGIDFAAMSRLLSDSDEEKYKILRDRYPNSNLLWPQEEQYMMYANGTLMNYEEARPRPNGQPIFWANYTPRVEKTKPAYYPANHPPWTTHQYVADSTLYTLISILKTGIGCDEHVRIERIGIVKKPSFQETPIADKEELDRFFICQNPKDTLDARVLTSVVNATDDDNVSLHEAPVVVMCGDWKWVTDERNRSGWQSERPGSLIRFRLKSSDIPTISLTHMKSHASFGKFQVAFQPISGTNRTLQEMMTCKDIKKFDNQELLPSAKLEGIREEFSLWETVIFSGKLDSNTDEANRVMKKFIEKIEEMKDIQYIDVYIINARYYNADRTRVKIQRISSC</sequence>
<proteinExistence type="predicted"/>
<dbReference type="AlphaFoldDB" id="A0AAD3H2V2"/>
<dbReference type="Proteomes" id="UP001054902">
    <property type="component" value="Unassembled WGS sequence"/>
</dbReference>
<name>A0AAD3H2V2_9STRA</name>
<gene>
    <name evidence="2" type="ORF">CTEN210_04524</name>
</gene>
<reference evidence="2 3" key="1">
    <citation type="journal article" date="2021" name="Sci. Rep.">
        <title>The genome of the diatom Chaetoceros tenuissimus carries an ancient integrated fragment of an extant virus.</title>
        <authorList>
            <person name="Hongo Y."/>
            <person name="Kimura K."/>
            <person name="Takaki Y."/>
            <person name="Yoshida Y."/>
            <person name="Baba S."/>
            <person name="Kobayashi G."/>
            <person name="Nagasaki K."/>
            <person name="Hano T."/>
            <person name="Tomaru Y."/>
        </authorList>
    </citation>
    <scope>NUCLEOTIDE SEQUENCE [LARGE SCALE GENOMIC DNA]</scope>
    <source>
        <strain evidence="2 3">NIES-3715</strain>
    </source>
</reference>
<comment type="caution">
    <text evidence="2">The sequence shown here is derived from an EMBL/GenBank/DDBJ whole genome shotgun (WGS) entry which is preliminary data.</text>
</comment>
<feature type="compositionally biased region" description="Acidic residues" evidence="1">
    <location>
        <begin position="108"/>
        <end position="118"/>
    </location>
</feature>
<protein>
    <submittedName>
        <fullName evidence="2">Uncharacterized protein</fullName>
    </submittedName>
</protein>